<dbReference type="GO" id="GO:0042128">
    <property type="term" value="P:nitrate assimilation"/>
    <property type="evidence" value="ECO:0007669"/>
    <property type="project" value="UniProtKB-UniRule"/>
</dbReference>
<feature type="chain" id="PRO_5039729382" description="Nitrate reductase" evidence="13">
    <location>
        <begin position="27"/>
        <end position="856"/>
    </location>
</feature>
<protein>
    <recommendedName>
        <fullName evidence="12">Nitrate reductase</fullName>
        <ecNumber evidence="12">1.9.6.1</ecNumber>
    </recommendedName>
</protein>
<keyword evidence="5 12" id="KW-0479">Metal-binding</keyword>
<dbReference type="Pfam" id="PF04879">
    <property type="entry name" value="Molybdop_Fe4S4"/>
    <property type="match status" value="1"/>
</dbReference>
<evidence type="ECO:0000256" key="12">
    <source>
        <dbReference type="HAMAP-Rule" id="MF_01630"/>
    </source>
</evidence>
<feature type="binding site" evidence="12">
    <location>
        <position position="61"/>
    </location>
    <ligand>
        <name>[4Fe-4S] cluster</name>
        <dbReference type="ChEBI" id="CHEBI:49883"/>
    </ligand>
</feature>
<evidence type="ECO:0000313" key="14">
    <source>
        <dbReference type="EMBL" id="RDB63499.1"/>
    </source>
</evidence>
<feature type="binding site" evidence="12">
    <location>
        <position position="820"/>
    </location>
    <ligand>
        <name>substrate</name>
    </ligand>
</feature>
<keyword evidence="11 12" id="KW-0534">Nitrate assimilation</keyword>
<dbReference type="Gene3D" id="2.40.40.20">
    <property type="match status" value="1"/>
</dbReference>
<dbReference type="OrthoDB" id="7376058at2"/>
<comment type="caution">
    <text evidence="14">The sequence shown here is derived from an EMBL/GenBank/DDBJ whole genome shotgun (WGS) entry which is preliminary data.</text>
</comment>
<dbReference type="InterPro" id="IPR050123">
    <property type="entry name" value="Prok_molybdopt-oxidoreductase"/>
</dbReference>
<feature type="binding site" evidence="12">
    <location>
        <position position="186"/>
    </location>
    <ligand>
        <name>Mo-bis(molybdopterin guanine dinucleotide)</name>
        <dbReference type="ChEBI" id="CHEBI:60539"/>
    </ligand>
</feature>
<dbReference type="SUPFAM" id="SSF50692">
    <property type="entry name" value="ADC-like"/>
    <property type="match status" value="1"/>
</dbReference>
<dbReference type="InterPro" id="IPR006963">
    <property type="entry name" value="Mopterin_OxRdtase_4Fe-4S_dom"/>
</dbReference>
<dbReference type="GeneID" id="78360323"/>
<feature type="signal peptide" evidence="13">
    <location>
        <begin position="1"/>
        <end position="26"/>
    </location>
</feature>
<feature type="binding site" evidence="12">
    <location>
        <position position="89"/>
    </location>
    <ligand>
        <name>[4Fe-4S] cluster</name>
        <dbReference type="ChEBI" id="CHEBI:49883"/>
    </ligand>
</feature>
<evidence type="ECO:0000313" key="15">
    <source>
        <dbReference type="Proteomes" id="UP000254000"/>
    </source>
</evidence>
<comment type="catalytic activity">
    <reaction evidence="12">
        <text>2 Fe(II)-[cytochrome] + nitrate + 2 H(+) = 2 Fe(III)-[cytochrome] + nitrite + H2O</text>
        <dbReference type="Rhea" id="RHEA:12909"/>
        <dbReference type="Rhea" id="RHEA-COMP:11777"/>
        <dbReference type="Rhea" id="RHEA-COMP:11778"/>
        <dbReference type="ChEBI" id="CHEBI:15377"/>
        <dbReference type="ChEBI" id="CHEBI:15378"/>
        <dbReference type="ChEBI" id="CHEBI:16301"/>
        <dbReference type="ChEBI" id="CHEBI:17632"/>
        <dbReference type="ChEBI" id="CHEBI:29033"/>
        <dbReference type="ChEBI" id="CHEBI:29034"/>
        <dbReference type="EC" id="1.9.6.1"/>
    </reaction>
</comment>
<dbReference type="PROSITE" id="PS51257">
    <property type="entry name" value="PROKAR_LIPOPROTEIN"/>
    <property type="match status" value="1"/>
</dbReference>
<proteinExistence type="inferred from homology"/>
<dbReference type="PROSITE" id="PS51669">
    <property type="entry name" value="4FE4S_MOW_BIS_MGD"/>
    <property type="match status" value="1"/>
</dbReference>
<reference evidence="14 15" key="1">
    <citation type="journal article" date="2018" name="Elife">
        <title>Discovery and characterization of a prevalent human gut bacterial enzyme sufficient for the inactivation of a family of plant toxins.</title>
        <authorList>
            <person name="Koppel N."/>
            <person name="Bisanz J.E."/>
            <person name="Pandelia M.E."/>
            <person name="Turnbaugh P.J."/>
            <person name="Balskus E.P."/>
        </authorList>
    </citation>
    <scope>NUCLEOTIDE SEQUENCE [LARGE SCALE GENOMIC DNA]</scope>
    <source>
        <strain evidence="14 15">3C</strain>
    </source>
</reference>
<keyword evidence="3 12" id="KW-0004">4Fe-4S</keyword>
<keyword evidence="8 12" id="KW-0560">Oxidoreductase</keyword>
<feature type="binding site" evidence="12">
    <location>
        <position position="828"/>
    </location>
    <ligand>
        <name>Mo-bis(molybdopterin guanine dinucleotide)</name>
        <dbReference type="ChEBI" id="CHEBI:60539"/>
    </ligand>
</feature>
<keyword evidence="2 12" id="KW-0813">Transport</keyword>
<evidence type="ECO:0000256" key="11">
    <source>
        <dbReference type="ARBA" id="ARBA00023063"/>
    </source>
</evidence>
<dbReference type="AlphaFoldDB" id="A0A369LY00"/>
<dbReference type="EC" id="1.9.6.1" evidence="12"/>
<evidence type="ECO:0000256" key="13">
    <source>
        <dbReference type="SAM" id="SignalP"/>
    </source>
</evidence>
<dbReference type="GO" id="GO:0005506">
    <property type="term" value="F:iron ion binding"/>
    <property type="evidence" value="ECO:0007669"/>
    <property type="project" value="UniProtKB-UniRule"/>
</dbReference>
<gene>
    <name evidence="12" type="primary">napA</name>
    <name evidence="14" type="ORF">C1877_11530</name>
</gene>
<organism evidence="14 15">
    <name type="scientific">Gordonibacter pamelaeae</name>
    <dbReference type="NCBI Taxonomy" id="471189"/>
    <lineage>
        <taxon>Bacteria</taxon>
        <taxon>Bacillati</taxon>
        <taxon>Actinomycetota</taxon>
        <taxon>Coriobacteriia</taxon>
        <taxon>Eggerthellales</taxon>
        <taxon>Eggerthellaceae</taxon>
        <taxon>Gordonibacter</taxon>
    </lineage>
</organism>
<keyword evidence="9 12" id="KW-0408">Iron</keyword>
<dbReference type="RefSeq" id="WP_114569234.1">
    <property type="nucleotide sequence ID" value="NZ_CABMMS010000007.1"/>
</dbReference>
<dbReference type="PANTHER" id="PTHR43105:SF11">
    <property type="entry name" value="PERIPLASMIC NITRATE REDUCTASE"/>
    <property type="match status" value="1"/>
</dbReference>
<dbReference type="PANTHER" id="PTHR43105">
    <property type="entry name" value="RESPIRATORY NITRATE REDUCTASE"/>
    <property type="match status" value="1"/>
</dbReference>
<dbReference type="GO" id="GO:0006777">
    <property type="term" value="P:Mo-molybdopterin cofactor biosynthetic process"/>
    <property type="evidence" value="ECO:0007669"/>
    <property type="project" value="UniProtKB-UniRule"/>
</dbReference>
<dbReference type="GO" id="GO:0005576">
    <property type="term" value="C:extracellular region"/>
    <property type="evidence" value="ECO:0007669"/>
    <property type="project" value="UniProtKB-SubCell"/>
</dbReference>
<dbReference type="FunFam" id="2.40.40.20:FF:000005">
    <property type="entry name" value="Periplasmic nitrate reductase"/>
    <property type="match status" value="1"/>
</dbReference>
<evidence type="ECO:0000256" key="8">
    <source>
        <dbReference type="ARBA" id="ARBA00023002"/>
    </source>
</evidence>
<dbReference type="HAMAP" id="MF_01630">
    <property type="entry name" value="Nitrate_reduct_NapA"/>
    <property type="match status" value="1"/>
</dbReference>
<dbReference type="InterPro" id="IPR006311">
    <property type="entry name" value="TAT_signal"/>
</dbReference>
<keyword evidence="10 12" id="KW-0411">Iron-sulfur</keyword>
<keyword evidence="6 12" id="KW-0732">Signal</keyword>
<dbReference type="SUPFAM" id="SSF53706">
    <property type="entry name" value="Formate dehydrogenase/DMSO reductase, domains 1-3"/>
    <property type="match status" value="1"/>
</dbReference>
<dbReference type="PIRSF" id="PIRSF036643">
    <property type="entry name" value="FDH_alpha"/>
    <property type="match status" value="1"/>
</dbReference>
<dbReference type="Pfam" id="PF00384">
    <property type="entry name" value="Molybdopterin"/>
    <property type="match status" value="1"/>
</dbReference>
<dbReference type="CDD" id="cd02791">
    <property type="entry name" value="MopB_CT_Nitrate-R-NapA-like"/>
    <property type="match status" value="1"/>
</dbReference>
<feature type="binding site" evidence="12">
    <location>
        <position position="57"/>
    </location>
    <ligand>
        <name>[4Fe-4S] cluster</name>
        <dbReference type="ChEBI" id="CHEBI:49883"/>
    </ligand>
</feature>
<name>A0A369LY00_9ACTN</name>
<dbReference type="Gene3D" id="3.40.228.10">
    <property type="entry name" value="Dimethylsulfoxide Reductase, domain 2"/>
    <property type="match status" value="1"/>
</dbReference>
<keyword evidence="7 12" id="KW-0249">Electron transport</keyword>
<dbReference type="GO" id="GO:0016020">
    <property type="term" value="C:membrane"/>
    <property type="evidence" value="ECO:0007669"/>
    <property type="project" value="TreeGrafter"/>
</dbReference>
<feature type="binding site" evidence="12">
    <location>
        <position position="91"/>
    </location>
    <ligand>
        <name>Mo-bis(molybdopterin guanine dinucleotide)</name>
        <dbReference type="ChEBI" id="CHEBI:60539"/>
    </ligand>
</feature>
<comment type="function">
    <text evidence="12">Catalytic subunit of the nitrate reductase complex NapAB. Receives electrons from NapB and catalyzes the reduction of nitrate to nitrite.</text>
</comment>
<dbReference type="InterPro" id="IPR041957">
    <property type="entry name" value="CT_Nitrate-R-NapA-like"/>
</dbReference>
<evidence type="ECO:0000256" key="4">
    <source>
        <dbReference type="ARBA" id="ARBA00022505"/>
    </source>
</evidence>
<dbReference type="GO" id="GO:0043546">
    <property type="term" value="F:molybdopterin cofactor binding"/>
    <property type="evidence" value="ECO:0007669"/>
    <property type="project" value="InterPro"/>
</dbReference>
<dbReference type="Gene3D" id="3.40.50.740">
    <property type="match status" value="1"/>
</dbReference>
<dbReference type="GO" id="GO:0030151">
    <property type="term" value="F:molybdenum ion binding"/>
    <property type="evidence" value="ECO:0007669"/>
    <property type="project" value="InterPro"/>
</dbReference>
<dbReference type="GO" id="GO:0051539">
    <property type="term" value="F:4 iron, 4 sulfur cluster binding"/>
    <property type="evidence" value="ECO:0007669"/>
    <property type="project" value="UniProtKB-KW"/>
</dbReference>
<comment type="PTM">
    <text evidence="12">Predicted to be exported by the Tat system. The position of the signal peptide cleavage has not been experimentally proven.</text>
</comment>
<dbReference type="NCBIfam" id="NF010055">
    <property type="entry name" value="PRK13532.1"/>
    <property type="match status" value="1"/>
</dbReference>
<dbReference type="InterPro" id="IPR009010">
    <property type="entry name" value="Asp_de-COase-like_dom_sf"/>
</dbReference>
<feature type="binding site" evidence="12">
    <location>
        <position position="54"/>
    </location>
    <ligand>
        <name>[4Fe-4S] cluster</name>
        <dbReference type="ChEBI" id="CHEBI:49883"/>
    </ligand>
</feature>
<keyword evidence="4 12" id="KW-0500">Molybdenum</keyword>
<dbReference type="InterPro" id="IPR010051">
    <property type="entry name" value="Periplasm_NO3_reductase_lsu"/>
</dbReference>
<dbReference type="InterPro" id="IPR006657">
    <property type="entry name" value="MoPterin_dinucl-bd_dom"/>
</dbReference>
<comment type="subcellular location">
    <subcellularLocation>
        <location evidence="12">Secreted</location>
    </subcellularLocation>
    <text evidence="12">Membrane-associated.</text>
</comment>
<feature type="binding site" evidence="12">
    <location>
        <position position="157"/>
    </location>
    <ligand>
        <name>Mo-bis(molybdopterin guanine dinucleotide)</name>
        <dbReference type="ChEBI" id="CHEBI:60539"/>
    </ligand>
</feature>
<evidence type="ECO:0000256" key="2">
    <source>
        <dbReference type="ARBA" id="ARBA00022448"/>
    </source>
</evidence>
<comment type="cofactor">
    <cofactor evidence="12">
        <name>[4Fe-4S] cluster</name>
        <dbReference type="ChEBI" id="CHEBI:49883"/>
    </cofactor>
    <text evidence="12">Binds 1 [4Fe-4S] cluster.</text>
</comment>
<sequence>MDISRRAFVKATAVALASAAAAGSLASMTGCAGGGSGSTGAASGGEGQKHTAVCRFCGCGCGVICEVKDGKLVSVTGDPENLSNKGLNCVKGYYLGKILYGDDRLTKPLIREDKATKGTDEGLREATWDEALELVSAKLKETWKADKTRLAFWLSGQQPITEGYACAKFIKAGLLSNNVDPNARLCMASAVVGFMNVFQTDEPAGCYADLDNADVFVTWGANMAEAHPMLYSRLTARKLSGKNVKHYDLGTLRTRTSVSADTVMLFKPNTDLAIANCIANYLVQNKKYDEAFVNDHLQFKQGTENIGNATDDGYDASDVGKTVDAVSPITFEEYAARLAPYTFEYTSELSGVPAEDLKALALEFADPDKNIMSLWTMGVNQHNRGTWMNHNIYNIHLLSGKIARPGCGPFSLTGQPTACGTAREVGTFSHRLPADLLVANAQHRRYTEAIWDLPEGYLDAIQKPGMHTVKIFREMSKGNLDFLWTAHNNWAQSMPNLTRFLGQGDKKGIFDTFIVVNEVYPTLSTQYADVVLPVAMWVEREGQFGNAERRTAVFEKAVDPPGEAKWDLWAFMEVAHRVLDGEQIDGKDAFDHLFGFVYDKGAHDFKNDGRETNRLLWEEYRIFSNPDMNERAKAVNDDADGKFEAKLKMEAKQLAPYEKYLAHHGMTWPVRNVDGKWLETHWRFADGKQADGFDEVGVAKYGKQGQANNLSFYKSANMKPSVVFRPYEPPAEEPDGEYPFYFCTGRLLEHWHTGTMTRRVPELDRALPEALLNIHPNDASKLGVKDGDLVHVKSRFGEFDIKASTAGRTEPQEGIVFAPFFAEETLVNLAVQDTYCPLSKEPDYKKTCVSITKVEG</sequence>
<dbReference type="EMBL" id="PPTS01000007">
    <property type="protein sequence ID" value="RDB63499.1"/>
    <property type="molecule type" value="Genomic_DNA"/>
</dbReference>
<dbReference type="GO" id="GO:0009325">
    <property type="term" value="C:nitrate reductase complex"/>
    <property type="evidence" value="ECO:0007669"/>
    <property type="project" value="TreeGrafter"/>
</dbReference>
<comment type="similarity">
    <text evidence="1 12">Belongs to the prokaryotic molybdopterin-containing oxidoreductase family. NasA/NapA/NarB subfamily.</text>
</comment>
<comment type="caution">
    <text evidence="12">Lacks conserved residue(s) required for the propagation of feature annotation.</text>
</comment>
<feature type="binding site" evidence="12">
    <location>
        <position position="489"/>
    </location>
    <ligand>
        <name>Mo-bis(molybdopterin guanine dinucleotide)</name>
        <dbReference type="ChEBI" id="CHEBI:60539"/>
    </ligand>
</feature>
<evidence type="ECO:0000256" key="6">
    <source>
        <dbReference type="ARBA" id="ARBA00022729"/>
    </source>
</evidence>
<feature type="binding site" evidence="12">
    <location>
        <position position="381"/>
    </location>
    <ligand>
        <name>Mo-bis(molybdopterin guanine dinucleotide)</name>
        <dbReference type="ChEBI" id="CHEBI:60539"/>
    </ligand>
</feature>
<feature type="binding site" evidence="12">
    <location>
        <position position="182"/>
    </location>
    <ligand>
        <name>Mo-bis(molybdopterin guanine dinucleotide)</name>
        <dbReference type="ChEBI" id="CHEBI:60539"/>
    </ligand>
</feature>
<evidence type="ECO:0000256" key="1">
    <source>
        <dbReference type="ARBA" id="ARBA00008747"/>
    </source>
</evidence>
<dbReference type="Pfam" id="PF01568">
    <property type="entry name" value="Molydop_binding"/>
    <property type="match status" value="1"/>
</dbReference>
<evidence type="ECO:0000256" key="5">
    <source>
        <dbReference type="ARBA" id="ARBA00022723"/>
    </source>
</evidence>
<evidence type="ECO:0000256" key="9">
    <source>
        <dbReference type="ARBA" id="ARBA00023004"/>
    </source>
</evidence>
<feature type="binding site" evidence="12">
    <location>
        <position position="567"/>
    </location>
    <ligand>
        <name>Mo-bis(molybdopterin guanine dinucleotide)</name>
        <dbReference type="ChEBI" id="CHEBI:60539"/>
    </ligand>
</feature>
<evidence type="ECO:0000256" key="7">
    <source>
        <dbReference type="ARBA" id="ARBA00022982"/>
    </source>
</evidence>
<evidence type="ECO:0000256" key="3">
    <source>
        <dbReference type="ARBA" id="ARBA00022485"/>
    </source>
</evidence>
<dbReference type="PROSITE" id="PS51318">
    <property type="entry name" value="TAT"/>
    <property type="match status" value="1"/>
</dbReference>
<comment type="subunit">
    <text evidence="12">Component of the nitrate reductase NapAB complex composed of NapA and NapB.</text>
</comment>
<comment type="cofactor">
    <cofactor evidence="12">
        <name>Mo-bis(molybdopterin guanine dinucleotide)</name>
        <dbReference type="ChEBI" id="CHEBI:60539"/>
    </cofactor>
    <text evidence="12">Binds 1 molybdenum-bis(molybdopterin guanine dinucleotide) (Mo-bis-MGD) cofactor per subunit.</text>
</comment>
<keyword evidence="15" id="KW-1185">Reference proteome</keyword>
<dbReference type="GO" id="GO:0009055">
    <property type="term" value="F:electron transfer activity"/>
    <property type="evidence" value="ECO:0007669"/>
    <property type="project" value="UniProtKB-UniRule"/>
</dbReference>
<dbReference type="Proteomes" id="UP000254000">
    <property type="component" value="Unassembled WGS sequence"/>
</dbReference>
<dbReference type="GO" id="GO:0050140">
    <property type="term" value="F:nitrate reductase (cytochrome) activity"/>
    <property type="evidence" value="ECO:0007669"/>
    <property type="project" value="UniProtKB-EC"/>
</dbReference>
<dbReference type="SMART" id="SM00926">
    <property type="entry name" value="Molybdop_Fe4S4"/>
    <property type="match status" value="1"/>
</dbReference>
<feature type="binding site" evidence="12">
    <location>
        <position position="377"/>
    </location>
    <ligand>
        <name>Mo-bis(molybdopterin guanine dinucleotide)</name>
        <dbReference type="ChEBI" id="CHEBI:60539"/>
    </ligand>
</feature>
<dbReference type="InterPro" id="IPR006656">
    <property type="entry name" value="Mopterin_OxRdtase"/>
</dbReference>
<evidence type="ECO:0000256" key="10">
    <source>
        <dbReference type="ARBA" id="ARBA00023014"/>
    </source>
</evidence>
<accession>A0A369LY00</accession>
<feature type="binding site" evidence="12">
    <location>
        <position position="845"/>
    </location>
    <ligand>
        <name>Mo-bis(molybdopterin guanine dinucleotide)</name>
        <dbReference type="ChEBI" id="CHEBI:60539"/>
    </ligand>
</feature>
<dbReference type="Gene3D" id="3.30.200.210">
    <property type="match status" value="1"/>
</dbReference>